<comment type="caution">
    <text evidence="2">The sequence shown here is derived from an EMBL/GenBank/DDBJ whole genome shotgun (WGS) entry which is preliminary data.</text>
</comment>
<keyword evidence="1" id="KW-1133">Transmembrane helix</keyword>
<proteinExistence type="predicted"/>
<organism evidence="2 3">
    <name type="scientific">Actinotalea lenta</name>
    <dbReference type="NCBI Taxonomy" id="3064654"/>
    <lineage>
        <taxon>Bacteria</taxon>
        <taxon>Bacillati</taxon>
        <taxon>Actinomycetota</taxon>
        <taxon>Actinomycetes</taxon>
        <taxon>Micrococcales</taxon>
        <taxon>Cellulomonadaceae</taxon>
        <taxon>Actinotalea</taxon>
    </lineage>
</organism>
<protein>
    <submittedName>
        <fullName evidence="2">Uncharacterized protein</fullName>
    </submittedName>
</protein>
<accession>A0ABT9DCK1</accession>
<gene>
    <name evidence="2" type="ORF">Q6348_12535</name>
</gene>
<sequence>MNAIWRGIKAFGSFWADFIFGDDWTVALAVGLALLATWGLLVLGVPAWWLLPVVVIGITLLSLYRSQHDAPPPG</sequence>
<keyword evidence="1" id="KW-0472">Membrane</keyword>
<dbReference type="Proteomes" id="UP001232536">
    <property type="component" value="Unassembled WGS sequence"/>
</dbReference>
<keyword evidence="1" id="KW-0812">Transmembrane</keyword>
<keyword evidence="3" id="KW-1185">Reference proteome</keyword>
<evidence type="ECO:0000313" key="3">
    <source>
        <dbReference type="Proteomes" id="UP001232536"/>
    </source>
</evidence>
<evidence type="ECO:0000256" key="1">
    <source>
        <dbReference type="SAM" id="Phobius"/>
    </source>
</evidence>
<reference evidence="2 3" key="1">
    <citation type="submission" date="2023-07" db="EMBL/GenBank/DDBJ databases">
        <title>Description of novel actinomycetes strains, isolated from tidal flat sediment.</title>
        <authorList>
            <person name="Lu C."/>
        </authorList>
    </citation>
    <scope>NUCLEOTIDE SEQUENCE [LARGE SCALE GENOMIC DNA]</scope>
    <source>
        <strain evidence="2 3">SYSU T00b441</strain>
    </source>
</reference>
<evidence type="ECO:0000313" key="2">
    <source>
        <dbReference type="EMBL" id="MDO8108024.1"/>
    </source>
</evidence>
<dbReference type="EMBL" id="JAUQYP010000001">
    <property type="protein sequence ID" value="MDO8108024.1"/>
    <property type="molecule type" value="Genomic_DNA"/>
</dbReference>
<name>A0ABT9DCK1_9CELL</name>
<feature type="transmembrane region" description="Helical" evidence="1">
    <location>
        <begin position="21"/>
        <end position="41"/>
    </location>
</feature>
<dbReference type="RefSeq" id="WP_304601614.1">
    <property type="nucleotide sequence ID" value="NZ_JAUQYO010000001.1"/>
</dbReference>
<feature type="transmembrane region" description="Helical" evidence="1">
    <location>
        <begin position="47"/>
        <end position="64"/>
    </location>
</feature>